<dbReference type="Proteomes" id="UP000219435">
    <property type="component" value="Unassembled WGS sequence"/>
</dbReference>
<reference evidence="8" key="1">
    <citation type="submission" date="2017-08" db="EMBL/GenBank/DDBJ databases">
        <authorList>
            <person name="Varghese N."/>
            <person name="Submissions S."/>
        </authorList>
    </citation>
    <scope>NUCLEOTIDE SEQUENCE [LARGE SCALE GENOMIC DNA]</scope>
    <source>
        <strain evidence="8">DSM 4725</strain>
    </source>
</reference>
<dbReference type="InterPro" id="IPR022446">
    <property type="entry name" value="MeTrfrase_put"/>
</dbReference>
<feature type="domain" description="Methyltransferase small" evidence="6">
    <location>
        <begin position="75"/>
        <end position="138"/>
    </location>
</feature>
<dbReference type="OrthoDB" id="9800643at2"/>
<evidence type="ECO:0000256" key="3">
    <source>
        <dbReference type="ARBA" id="ARBA00022679"/>
    </source>
</evidence>
<evidence type="ECO:0000256" key="5">
    <source>
        <dbReference type="ARBA" id="ARBA00048391"/>
    </source>
</evidence>
<keyword evidence="2 7" id="KW-0489">Methyltransferase</keyword>
<protein>
    <recommendedName>
        <fullName evidence="1">peptide chain release factor N(5)-glutamine methyltransferase</fullName>
        <ecNumber evidence="1">2.1.1.297</ecNumber>
    </recommendedName>
</protein>
<dbReference type="Pfam" id="PF05175">
    <property type="entry name" value="MTS"/>
    <property type="match status" value="1"/>
</dbReference>
<dbReference type="GO" id="GO:0102559">
    <property type="term" value="F:peptide chain release factor N(5)-glutamine methyltransferase activity"/>
    <property type="evidence" value="ECO:0007669"/>
    <property type="project" value="UniProtKB-EC"/>
</dbReference>
<keyword evidence="4" id="KW-0949">S-adenosyl-L-methionine</keyword>
<dbReference type="SUPFAM" id="SSF53335">
    <property type="entry name" value="S-adenosyl-L-methionine-dependent methyltransferases"/>
    <property type="match status" value="1"/>
</dbReference>
<dbReference type="PANTHER" id="PTHR18895:SF74">
    <property type="entry name" value="MTRF1L RELEASE FACTOR GLUTAMINE METHYLTRANSFERASE"/>
    <property type="match status" value="1"/>
</dbReference>
<organism evidence="7 8">
    <name type="scientific">Blastococcus aggregatus</name>
    <dbReference type="NCBI Taxonomy" id="38502"/>
    <lineage>
        <taxon>Bacteria</taxon>
        <taxon>Bacillati</taxon>
        <taxon>Actinomycetota</taxon>
        <taxon>Actinomycetes</taxon>
        <taxon>Geodermatophilales</taxon>
        <taxon>Geodermatophilaceae</taxon>
        <taxon>Blastococcus</taxon>
    </lineage>
</organism>
<evidence type="ECO:0000256" key="1">
    <source>
        <dbReference type="ARBA" id="ARBA00012771"/>
    </source>
</evidence>
<dbReference type="InterPro" id="IPR050320">
    <property type="entry name" value="N5-glutamine_MTase"/>
</dbReference>
<dbReference type="RefSeq" id="WP_097194439.1">
    <property type="nucleotide sequence ID" value="NZ_OBQI01000002.1"/>
</dbReference>
<dbReference type="GO" id="GO:0032259">
    <property type="term" value="P:methylation"/>
    <property type="evidence" value="ECO:0007669"/>
    <property type="project" value="UniProtKB-KW"/>
</dbReference>
<dbReference type="Gene3D" id="3.40.50.150">
    <property type="entry name" value="Vaccinia Virus protein VP39"/>
    <property type="match status" value="1"/>
</dbReference>
<evidence type="ECO:0000313" key="7">
    <source>
        <dbReference type="EMBL" id="SOC48852.1"/>
    </source>
</evidence>
<keyword evidence="3 7" id="KW-0808">Transferase</keyword>
<dbReference type="NCBIfam" id="TIGR03704">
    <property type="entry name" value="PrmC_rel_meth"/>
    <property type="match status" value="1"/>
</dbReference>
<evidence type="ECO:0000313" key="8">
    <source>
        <dbReference type="Proteomes" id="UP000219435"/>
    </source>
</evidence>
<dbReference type="InterPro" id="IPR007848">
    <property type="entry name" value="Small_mtfrase_dom"/>
</dbReference>
<dbReference type="CDD" id="cd02440">
    <property type="entry name" value="AdoMet_MTases"/>
    <property type="match status" value="1"/>
</dbReference>
<keyword evidence="8" id="KW-1185">Reference proteome</keyword>
<sequence>MDVALVVDRLRAAGCVFAEDEAELLVAEAGPPGRLEELVRRRVAGEPLEHLVGWVAFDGLRIAVGPGVFVPRRRTELLVREAAALVRPGAVVVDLCCGSGAVGAALLARHPGIDLHAADVDPVAVRCARGNLPAVPVHEGDLFAALPAGLRGRVDVLAANLPYVPTLALALMPPEARDHEPRTALDGGDDGLAVARRVVGGAAEWLAPGGSLLFEAGEAQLPAAVAALTAAGLRPRVVNDDERGATVVVGGRGVETGRVDDDAPICSAKGCRALAGYALVWNNPKVHTPDREKVWLACAEHREQLSHHLASRSFLRRVDPLTPEG</sequence>
<gene>
    <name evidence="7" type="ORF">SAMN05660748_1565</name>
</gene>
<evidence type="ECO:0000259" key="6">
    <source>
        <dbReference type="Pfam" id="PF05175"/>
    </source>
</evidence>
<dbReference type="InterPro" id="IPR004556">
    <property type="entry name" value="HemK-like"/>
</dbReference>
<dbReference type="EC" id="2.1.1.297" evidence="1"/>
<name>A0A285V419_9ACTN</name>
<accession>A0A285V419</accession>
<dbReference type="InterPro" id="IPR029063">
    <property type="entry name" value="SAM-dependent_MTases_sf"/>
</dbReference>
<dbReference type="AlphaFoldDB" id="A0A285V419"/>
<dbReference type="PANTHER" id="PTHR18895">
    <property type="entry name" value="HEMK METHYLTRANSFERASE"/>
    <property type="match status" value="1"/>
</dbReference>
<dbReference type="NCBIfam" id="TIGR00536">
    <property type="entry name" value="hemK_fam"/>
    <property type="match status" value="1"/>
</dbReference>
<evidence type="ECO:0000256" key="2">
    <source>
        <dbReference type="ARBA" id="ARBA00022603"/>
    </source>
</evidence>
<proteinExistence type="predicted"/>
<evidence type="ECO:0000256" key="4">
    <source>
        <dbReference type="ARBA" id="ARBA00022691"/>
    </source>
</evidence>
<dbReference type="EMBL" id="OBQI01000002">
    <property type="protein sequence ID" value="SOC48852.1"/>
    <property type="molecule type" value="Genomic_DNA"/>
</dbReference>
<comment type="catalytic activity">
    <reaction evidence="5">
        <text>L-glutaminyl-[peptide chain release factor] + S-adenosyl-L-methionine = N(5)-methyl-L-glutaminyl-[peptide chain release factor] + S-adenosyl-L-homocysteine + H(+)</text>
        <dbReference type="Rhea" id="RHEA:42896"/>
        <dbReference type="Rhea" id="RHEA-COMP:10271"/>
        <dbReference type="Rhea" id="RHEA-COMP:10272"/>
        <dbReference type="ChEBI" id="CHEBI:15378"/>
        <dbReference type="ChEBI" id="CHEBI:30011"/>
        <dbReference type="ChEBI" id="CHEBI:57856"/>
        <dbReference type="ChEBI" id="CHEBI:59789"/>
        <dbReference type="ChEBI" id="CHEBI:61891"/>
        <dbReference type="EC" id="2.1.1.297"/>
    </reaction>
</comment>